<dbReference type="EMBL" id="GGEC01081456">
    <property type="protein sequence ID" value="MBX61940.1"/>
    <property type="molecule type" value="Transcribed_RNA"/>
</dbReference>
<sequence>MYLHDPAWLRSLRRIYLQDQSNSSTEKLKM</sequence>
<reference evidence="1" key="1">
    <citation type="submission" date="2018-02" db="EMBL/GenBank/DDBJ databases">
        <title>Rhizophora mucronata_Transcriptome.</title>
        <authorList>
            <person name="Meera S.P."/>
            <person name="Sreeshan A."/>
            <person name="Augustine A."/>
        </authorList>
    </citation>
    <scope>NUCLEOTIDE SEQUENCE</scope>
    <source>
        <tissue evidence="1">Leaf</tissue>
    </source>
</reference>
<dbReference type="AlphaFoldDB" id="A0A2P2Q4P6"/>
<accession>A0A2P2Q4P6</accession>
<protein>
    <submittedName>
        <fullName evidence="1">Uncharacterized protein</fullName>
    </submittedName>
</protein>
<name>A0A2P2Q4P6_RHIMU</name>
<evidence type="ECO:0000313" key="1">
    <source>
        <dbReference type="EMBL" id="MBX61940.1"/>
    </source>
</evidence>
<proteinExistence type="predicted"/>
<organism evidence="1">
    <name type="scientific">Rhizophora mucronata</name>
    <name type="common">Asiatic mangrove</name>
    <dbReference type="NCBI Taxonomy" id="61149"/>
    <lineage>
        <taxon>Eukaryota</taxon>
        <taxon>Viridiplantae</taxon>
        <taxon>Streptophyta</taxon>
        <taxon>Embryophyta</taxon>
        <taxon>Tracheophyta</taxon>
        <taxon>Spermatophyta</taxon>
        <taxon>Magnoliopsida</taxon>
        <taxon>eudicotyledons</taxon>
        <taxon>Gunneridae</taxon>
        <taxon>Pentapetalae</taxon>
        <taxon>rosids</taxon>
        <taxon>fabids</taxon>
        <taxon>Malpighiales</taxon>
        <taxon>Rhizophoraceae</taxon>
        <taxon>Rhizophora</taxon>
    </lineage>
</organism>